<feature type="compositionally biased region" description="Basic residues" evidence="7">
    <location>
        <begin position="113"/>
        <end position="122"/>
    </location>
</feature>
<feature type="coiled-coil region" evidence="6">
    <location>
        <begin position="1092"/>
        <end position="1252"/>
    </location>
</feature>
<dbReference type="InterPro" id="IPR007794">
    <property type="entry name" value="Rib_rcpt_KP"/>
</dbReference>
<keyword evidence="4 8" id="KW-1133">Transmembrane helix</keyword>
<dbReference type="VGNC" id="VGNC:19551">
    <property type="gene designation" value="KTN1"/>
</dbReference>
<dbReference type="GeneTree" id="ENSGT00940000158237"/>
<feature type="region of interest" description="Disordered" evidence="7">
    <location>
        <begin position="49"/>
        <end position="82"/>
    </location>
</feature>
<evidence type="ECO:0007829" key="13">
    <source>
        <dbReference type="PeptideAtlas" id="A0A3Q2HXK1"/>
    </source>
</evidence>
<feature type="compositionally biased region" description="Basic and acidic residues" evidence="7">
    <location>
        <begin position="123"/>
        <end position="135"/>
    </location>
</feature>
<evidence type="ECO:0000256" key="2">
    <source>
        <dbReference type="ARBA" id="ARBA00022692"/>
    </source>
</evidence>
<keyword evidence="13" id="KW-1267">Proteomics identification</keyword>
<evidence type="ECO:0000313" key="11">
    <source>
        <dbReference type="Proteomes" id="UP000002281"/>
    </source>
</evidence>
<reference evidence="10" key="3">
    <citation type="submission" date="2025-09" db="UniProtKB">
        <authorList>
            <consortium name="Ensembl"/>
        </authorList>
    </citation>
    <scope>IDENTIFICATION</scope>
    <source>
        <strain evidence="10">Thoroughbred</strain>
    </source>
</reference>
<proteinExistence type="evidence at protein level"/>
<dbReference type="InterPro" id="IPR024854">
    <property type="entry name" value="Kinectin"/>
</dbReference>
<reference evidence="10" key="2">
    <citation type="submission" date="2025-08" db="UniProtKB">
        <authorList>
            <consortium name="Ensembl"/>
        </authorList>
    </citation>
    <scope>IDENTIFICATION</scope>
    <source>
        <strain evidence="10">Thoroughbred</strain>
    </source>
</reference>
<feature type="domain" description="Ribosome receptor lysine/proline rich" evidence="9">
    <location>
        <begin position="29"/>
        <end position="147"/>
    </location>
</feature>
<keyword evidence="2 8" id="KW-0812">Transmembrane</keyword>
<evidence type="ECO:0000313" key="10">
    <source>
        <dbReference type="Ensembl" id="ENSECAP00000040133.3"/>
    </source>
</evidence>
<feature type="compositionally biased region" description="Basic and acidic residues" evidence="7">
    <location>
        <begin position="73"/>
        <end position="82"/>
    </location>
</feature>
<feature type="transmembrane region" description="Helical" evidence="8">
    <location>
        <begin position="7"/>
        <end position="29"/>
    </location>
</feature>
<dbReference type="GO" id="GO:0015031">
    <property type="term" value="P:protein transport"/>
    <property type="evidence" value="ECO:0007669"/>
    <property type="project" value="InterPro"/>
</dbReference>
<feature type="compositionally biased region" description="Basic and acidic residues" evidence="7">
    <location>
        <begin position="172"/>
        <end position="182"/>
    </location>
</feature>
<keyword evidence="3" id="KW-0256">Endoplasmic reticulum</keyword>
<dbReference type="GO" id="GO:0005789">
    <property type="term" value="C:endoplasmic reticulum membrane"/>
    <property type="evidence" value="ECO:0007669"/>
    <property type="project" value="UniProtKB-SubCell"/>
</dbReference>
<evidence type="ECO:0000256" key="4">
    <source>
        <dbReference type="ARBA" id="ARBA00022989"/>
    </source>
</evidence>
<evidence type="ECO:0000256" key="7">
    <source>
        <dbReference type="SAM" id="MobiDB-lite"/>
    </source>
</evidence>
<gene>
    <name evidence="10 12" type="primary">KTN1</name>
</gene>
<dbReference type="GO" id="GO:0019894">
    <property type="term" value="F:kinesin binding"/>
    <property type="evidence" value="ECO:0007669"/>
    <property type="project" value="InterPro"/>
</dbReference>
<evidence type="ECO:0000256" key="3">
    <source>
        <dbReference type="ARBA" id="ARBA00022824"/>
    </source>
</evidence>
<evidence type="ECO:0000256" key="8">
    <source>
        <dbReference type="SAM" id="Phobius"/>
    </source>
</evidence>
<dbReference type="PANTHER" id="PTHR18864">
    <property type="entry name" value="KINECTIN"/>
    <property type="match status" value="1"/>
</dbReference>
<sequence length="1334" mass="153893">MEFYESTYFIVLIPSVVITVIFLFFWLFMKETLYDEVLAKQKREQKLIPTKTDKKKAEKKKSKKKEIQNGNLHESDSESVPRDFKLSDTLAVEDEQVVPVPLNVVETSSSVRERKKKEKKHKPVLEEPVTKESDVSKIPGKKVEAVPVTKQPTPPSDTAASRKKPAQRKPKNGSDDQDKKVETLMAPSKKQESLPLHQETKQESASGKKKVSSKKQKTENVLVDEPLLQATPYIPLMDNAASNPVVDKREVIDLVKPDQVEGIQKTGAKKLKTETDKENAEVKFKDFLLSLKTMMFSENEALCVVDLLKEKSGVIQDALKKSSKGELTALVHQLQEKDKLLAAVKEDAAAMKDRCKQLTQEMMTEKERSNVVIARMKDRIGSLEKEHNVFQNKMHVSYQETQQMQMKFQQVREQMEAEIAHLKQENGILRDAVSNTTNQLESKQSAELNKLRQDYARLVNELTEKTGKLQQEEVQKKNAEQAVTQLKVQLQEAERRWEEVQSYIRKRTAEHEAAQQDLQSKFVAKENEVQSLHSKLTDTLVSKQQLEQRLMQLMESEQKRVNKEEALQMQVQTSASVLAEELHKVIAEKDKQIKQTEDSLANEHDHLTSKEEELKDMQNMNFLLKAEVQKLQALANEQAATAHELEKMQKSVHIKEDKIRLLEEQLQCEISNKMEEFKILNDQNKALQLEVQKLQTLVSEQPNKDVVEQMEKCIQEKDEKLKTVEELLETGLIQVATKEEELNAIRTENSSLTKEVQELKAKQNDQVSFASLVEELKKVIHEKDGKIKSVEELLEAELLKVANKEKTIQDLKQEIEALKEEIGNIQLEKAQQLSITSQVQELQNLLKGKEEQMHAMKTLLEEKEKDLAKKGKWLQDLQEENESLKAHVQEVAQHNLKEACSASRFEELETVLKEKENEMKRVETMLKERESDLSSKTKLLQEIQDENKLFKSQIEQLKQQNYQQASSFPPHEELLKVISEREKEITGLQKELASLTDAVEHQRKKNNDLREKNWEAMEALASTEKMLQDKVNKTSKERQQHVEAVELEAKEVLKKLFPKVSVPSNLSYSEWLHGFETKAKECVAETSCSEEIKVLEHKLKEADEMHTLLQLECEKYKSVLAETEGILQKLQRSVEQEENKWKVKVDESQKTIKQMQLSFTPLEQELERLRRENKDIENLRREREHLEMELEKAEIERSTYVTEVRELKDLLTELQKKLDDSYSEAVRQNEELNLLKTQLNETLTKLRTEQSERQKVAGDLHKAQQSLDLIQSQIVKAAGDTTVIENSDVSPETESSEKETMSVSLNQTVTQLQQLLQAVNQQLTKDKEQPQVAE</sequence>
<evidence type="ECO:0000259" key="9">
    <source>
        <dbReference type="Pfam" id="PF05104"/>
    </source>
</evidence>
<keyword evidence="6" id="KW-0175">Coiled coil</keyword>
<protein>
    <submittedName>
        <fullName evidence="10">Kinectin 1</fullName>
    </submittedName>
</protein>
<evidence type="ECO:0000256" key="1">
    <source>
        <dbReference type="ARBA" id="ARBA00004389"/>
    </source>
</evidence>
<organism evidence="10 11">
    <name type="scientific">Equus caballus</name>
    <name type="common">Horse</name>
    <dbReference type="NCBI Taxonomy" id="9796"/>
    <lineage>
        <taxon>Eukaryota</taxon>
        <taxon>Metazoa</taxon>
        <taxon>Chordata</taxon>
        <taxon>Craniata</taxon>
        <taxon>Vertebrata</taxon>
        <taxon>Euteleostomi</taxon>
        <taxon>Mammalia</taxon>
        <taxon>Eutheria</taxon>
        <taxon>Laurasiatheria</taxon>
        <taxon>Perissodactyla</taxon>
        <taxon>Equidae</taxon>
        <taxon>Equus</taxon>
    </lineage>
</organism>
<feature type="coiled-coil region" evidence="6">
    <location>
        <begin position="334"/>
        <end position="496"/>
    </location>
</feature>
<evidence type="ECO:0000256" key="6">
    <source>
        <dbReference type="SAM" id="Coils"/>
    </source>
</evidence>
<dbReference type="PANTHER" id="PTHR18864:SF1">
    <property type="entry name" value="KINECTIN"/>
    <property type="match status" value="1"/>
</dbReference>
<comment type="subcellular location">
    <subcellularLocation>
        <location evidence="1">Endoplasmic reticulum membrane</location>
        <topology evidence="1">Single-pass membrane protein</topology>
    </subcellularLocation>
</comment>
<feature type="coiled-coil region" evidence="6">
    <location>
        <begin position="579"/>
        <end position="1012"/>
    </location>
</feature>
<dbReference type="Pfam" id="PF05104">
    <property type="entry name" value="Rib_recp_KP_reg"/>
    <property type="match status" value="1"/>
</dbReference>
<keyword evidence="11" id="KW-1185">Reference proteome</keyword>
<evidence type="ECO:0000313" key="12">
    <source>
        <dbReference type="VGNC" id="VGNC:19551"/>
    </source>
</evidence>
<name>A0A3Q2HXK1_HORSE</name>
<evidence type="ECO:0000256" key="5">
    <source>
        <dbReference type="ARBA" id="ARBA00023136"/>
    </source>
</evidence>
<keyword evidence="5 8" id="KW-0472">Membrane</keyword>
<accession>A0A3Q2HXK1</accession>
<reference evidence="10 11" key="1">
    <citation type="journal article" date="2009" name="Science">
        <title>Genome sequence, comparative analysis, and population genetics of the domestic horse.</title>
        <authorList>
            <consortium name="Broad Institute Genome Sequencing Platform"/>
            <consortium name="Broad Institute Whole Genome Assembly Team"/>
            <person name="Wade C.M."/>
            <person name="Giulotto E."/>
            <person name="Sigurdsson S."/>
            <person name="Zoli M."/>
            <person name="Gnerre S."/>
            <person name="Imsland F."/>
            <person name="Lear T.L."/>
            <person name="Adelson D.L."/>
            <person name="Bailey E."/>
            <person name="Bellone R.R."/>
            <person name="Bloecker H."/>
            <person name="Distl O."/>
            <person name="Edgar R.C."/>
            <person name="Garber M."/>
            <person name="Leeb T."/>
            <person name="Mauceli E."/>
            <person name="MacLeod J.N."/>
            <person name="Penedo M.C.T."/>
            <person name="Raison J.M."/>
            <person name="Sharpe T."/>
            <person name="Vogel J."/>
            <person name="Andersson L."/>
            <person name="Antczak D.F."/>
            <person name="Biagi T."/>
            <person name="Binns M.M."/>
            <person name="Chowdhary B.P."/>
            <person name="Coleman S.J."/>
            <person name="Della Valle G."/>
            <person name="Fryc S."/>
            <person name="Guerin G."/>
            <person name="Hasegawa T."/>
            <person name="Hill E.W."/>
            <person name="Jurka J."/>
            <person name="Kiialainen A."/>
            <person name="Lindgren G."/>
            <person name="Liu J."/>
            <person name="Magnani E."/>
            <person name="Mickelson J.R."/>
            <person name="Murray J."/>
            <person name="Nergadze S.G."/>
            <person name="Onofrio R."/>
            <person name="Pedroni S."/>
            <person name="Piras M.F."/>
            <person name="Raudsepp T."/>
            <person name="Rocchi M."/>
            <person name="Roeed K.H."/>
            <person name="Ryder O.A."/>
            <person name="Searle S."/>
            <person name="Skow L."/>
            <person name="Swinburne J.E."/>
            <person name="Syvaenen A.C."/>
            <person name="Tozaki T."/>
            <person name="Valberg S.J."/>
            <person name="Vaudin M."/>
            <person name="White J.R."/>
            <person name="Zody M.C."/>
            <person name="Lander E.S."/>
            <person name="Lindblad-Toh K."/>
        </authorList>
    </citation>
    <scope>NUCLEOTIDE SEQUENCE [LARGE SCALE GENOMIC DNA]</scope>
    <source>
        <strain evidence="10 11">Thoroughbred</strain>
    </source>
</reference>
<dbReference type="Bgee" id="ENSECAG00000015910">
    <property type="expression patterns" value="Expressed in gluteus medius and 23 other cell types or tissues"/>
</dbReference>
<dbReference type="GO" id="GO:0007018">
    <property type="term" value="P:microtubule-based movement"/>
    <property type="evidence" value="ECO:0007669"/>
    <property type="project" value="InterPro"/>
</dbReference>
<feature type="region of interest" description="Disordered" evidence="7">
    <location>
        <begin position="109"/>
        <end position="218"/>
    </location>
</feature>
<feature type="compositionally biased region" description="Basic residues" evidence="7">
    <location>
        <begin position="161"/>
        <end position="171"/>
    </location>
</feature>
<dbReference type="Ensembl" id="ENSECAT00000050040.3">
    <property type="protein sequence ID" value="ENSECAP00000040133.3"/>
    <property type="gene ID" value="ENSECAG00000015910.4"/>
</dbReference>
<dbReference type="Proteomes" id="UP000002281">
    <property type="component" value="Chromosome 24"/>
</dbReference>